<sequence length="2958" mass="325058">MEDEEESKELKISGNDIDTPEVVDSGVKQFVESPHQENVNARSNVGVEPIDERVHLEGLGIESATTFTHEDQFEHVSLIDQDKNNINEYVDSNRSSCSGNIQHSFSGNAEDSQCSPGSYSIEHDSSQGSDMQHDHLSYSPGSEGNLGHTREQSASSFSIDSAGYSTVDSPPKPRQKHAKPNVSPELLHLVDSAIMGKLEGMDKLKNIASGVEIFQSDEEMDSVSFVIVDSLLATMGGVESFEEDQDDNPPSVMLNSRAAIVAGELIPWLPYVGDTDNVMSPRTRMVRGLLAILRACTRNRAMCSTAGLLDILLRTAEKIFTKDVDLNGQMSWDGTPLCHCIQYLAGHSLSVSDLHTWFQVITKTLTTIWSQRLMLALEQAISGKESGGPACTFEFDGESSGLLGSGESRWPFINGYALATWIYIESFADTLNTATVAAAIAAAAAARSGKSSAMSAAAAASALAGEGTAHMPRLFSFLSGDNQGIEAYFHAQFLVLETSSGKGKKSSLHFTYPFKPQCWYFIALEHISKHGILGKSESEVRLYVDGSLYESRPFEFPRISKPLAFCCIGTNPPPTMAGLQRRRRQCPLFAEMGPVYIFKEPIGPERMARLAFRGGDIVPSFGTAAGQPWRSTNSHVQSMAEESVLLDAEIGGCIHLLYHPSLLSGRFCPDVSPSGAAGMVRRPAEVLGQVHVATRMRPVDALWALAYGGPLSLLPLTISNVLEDTLEPIQGDLLVSSATTSLAAPIFRIISMAIQNPRNNEEFSRGRGPEVLSKILNYLLQTLSRLSLLDVRKHDGGRDEELITAVVSLCQSQKMNHTLNAQLFTTLLLDLKFWSLCSYGIQKKLISSLADMVFTASRVMRDANAIQMLLDGCRRCYWTVPEIDSLNTFSLTREARPVGEINALVDELLVVIELLIVSGSPSLASDDVRCLLGFIVDCPQLNQVARVLHLFYRLFVQPNTSRAQTFAEAFLACGGVETLLVLLQRESKAGDGSVLESLSENSELKKTEINQNGDESEEKIESILPENDQMSQSVDSDNCPDPSSPDVNNDRMTLPSEIPSIKNLGGISLSISAENARKNVYNADKNDGIVVGIIDLLGALVASGHLRFGSHAGPGTTSNVLSVGTQDGGSSMFEDKVSLLLYALQKAFQAAPNRLMTNNVYTALLAASINASSSEDGLNFYDSGHRFEHSQLLLVLLRSLPFAPRSLQSRALQDVLFLACSHHENRSILINMEEWPEWILEVLISNYEKGPSKLSDSTSFGDIEDLIHNFIIIMLEHSMRQKDGWKDIEATIHCAEWLSIVGGSSTGEQRIRREEALPIFKRRLLGDLLDFAARELQVQTQIIAAAAAGVAADCLSPKDAKAEAENAAQLSVALVENAIVILMLVEDHLRLQSKRFSSISEDGSPPPLSHVYPIDNRSNSLSTIDESEVMENNSSLSSDSGGVPIDVLSSSADGSGQTPNSVKERLTAAAAAEPYESVSCAFVSYGSCAKDLADGWKYRSRLWYGVGLPPNTAPFGGGGSGWDVWKSALEKDADGNWIELPLVKKSVAMLQALLLDESGLGGGLGIGGGSGTGMGGMAALYQLLDSDQPFLCMLRMVLLSMRENDDGEDHMLMRNASIDDAVSEGRKPRSALLWSVLSPVLNMPISDSKRQRVLVASCVLYSEVYHTVSRDQMPLRKRYLEAILPPFVAVLRRWRPLLAGIHELATADGLNPLIADDRALAADSLPIEAALVMISPAWAAAFASPPAAMALAMVAAGTSGSESQASATTSQLRRDNSLLERKQTKLQTFSSFQKTSEISHKTLPLPKDKASAKAAALAAARDFERFAKIGSGRGLSAVAMATAVQRRSAGDMERVKRWNISEAMGVAWMECLLPVDTKLAYRKDFNSLSYKYIAVLVPSFALARNMQRSEIDRRAHGDVIDRHRISTGVRAWRKLIHQLIEMRSLFGPFADRLYSPPRVLWKLDFMESSSRMRRCLRRNYQGSDHLGSASNYEDYFGLKNDQDTPILSAEAISLEAVKEDEEQVEIVDLDSRVDDIEDKVDSLHRFSEASEQTVRESLESCATQLANDERLVQSTSAIAPGYVPSELDERIVFELPSSMVRPLKIIRGTFQITSRRINFLVDSSETSTKMDGLDTSFEVGDQEKDRSWLISSLHQIYSRRYLLRRSALELFMVDRSNFFFDFGSSEGRRNAYRAIVQARPPHLNNIYLATQRPEQLLKRIQLMERWARWEISNFEYLMQLNTLAGRSYNDITQYPVFPWILSDYSSKSFDISNPSSFRDLSKPVGALNSDRLKRFQERYDSFDDPVIPRFHYGSHYSSAGTVLYYLVRVEPFTTLAIQLQDGKFDHADRMFSDISATWDGVLEDMSDVKELVPELFYLPEVLTNENSIDFGTTQLGEKLDTVKLPAWADSPIDFIHKHKMALESEYVSAHLHEWIDLIFGYKQRGKDAVAANNVFFYITYEGTVDIDKISDPVQQRATQDQIAYFGQTPSQLLSVPHVKRMPLAEVLHLQTIFRNPKEVKPYAVPFPERCNLPAAAIHASDTVVIVDMNAPAAHVAQHKWQPNTPDGQGTPFLFQHGKATSGSSGGSLMRMFKAPVASGEEWQYPQAVAFSVSGIRSQAIVSITCDKEIITGGHADNSIRLISSDGAKTLETAYAHCAPVTCTGLSPDSNYLVTGSRDTTVLLWKINRALVSQSSVTSEYSTGTGTRSSTSSSSSHSNEKDRRYRIEGPIQVLRGHHSEVLSCCVSSDLGVVVSCSHSSDVLLHSIRRGRLIRRLDGVKADIVCLSSEGVVMTWNESKHTLSTYTLNGALIVKTQLSFFCSISCMEISVDGRSALLGINSVGNGGASNNNLNLQLNKSGVIDFDSESEDTFGSNRVDVPSPSICFLDMHTLEVFHVLRLGEGQDITALALNKDNTNLLVSTLDKQLIIFTDPSLSLKVIDQMLKLGWEGDGLQPLIKS</sequence>
<keyword evidence="2" id="KW-0677">Repeat</keyword>
<dbReference type="SUPFAM" id="SSF50729">
    <property type="entry name" value="PH domain-like"/>
    <property type="match status" value="1"/>
</dbReference>
<keyword evidence="3" id="KW-0464">Manganese</keyword>
<dbReference type="InterPro" id="IPR031570">
    <property type="entry name" value="NBEA/BDCP_DUF4704"/>
</dbReference>
<dbReference type="SMART" id="SM01026">
    <property type="entry name" value="Beach"/>
    <property type="match status" value="1"/>
</dbReference>
<dbReference type="SUPFAM" id="SSF49899">
    <property type="entry name" value="Concanavalin A-like lectins/glucanases"/>
    <property type="match status" value="1"/>
</dbReference>
<dbReference type="InterPro" id="IPR015943">
    <property type="entry name" value="WD40/YVTN_repeat-like_dom_sf"/>
</dbReference>
<evidence type="ECO:0000259" key="6">
    <source>
        <dbReference type="PROSITE" id="PS50197"/>
    </source>
</evidence>
<dbReference type="Gene3D" id="1.10.1540.10">
    <property type="entry name" value="BEACH domain"/>
    <property type="match status" value="1"/>
</dbReference>
<dbReference type="PROSITE" id="PS50294">
    <property type="entry name" value="WD_REPEATS_REGION"/>
    <property type="match status" value="1"/>
</dbReference>
<dbReference type="OrthoDB" id="26681at2759"/>
<dbReference type="CDD" id="cd06071">
    <property type="entry name" value="Beach"/>
    <property type="match status" value="1"/>
</dbReference>
<dbReference type="PROSITE" id="PS50197">
    <property type="entry name" value="BEACH"/>
    <property type="match status" value="1"/>
</dbReference>
<dbReference type="PROSITE" id="PS51783">
    <property type="entry name" value="PH_BEACH"/>
    <property type="match status" value="1"/>
</dbReference>
<dbReference type="InterPro" id="IPR036372">
    <property type="entry name" value="BEACH_dom_sf"/>
</dbReference>
<keyword evidence="1 4" id="KW-0853">WD repeat</keyword>
<dbReference type="InterPro" id="IPR036322">
    <property type="entry name" value="WD40_repeat_dom_sf"/>
</dbReference>
<dbReference type="InterPro" id="IPR000409">
    <property type="entry name" value="BEACH_dom"/>
</dbReference>
<feature type="compositionally biased region" description="Low complexity" evidence="5">
    <location>
        <begin position="2699"/>
        <end position="2716"/>
    </location>
</feature>
<protein>
    <submittedName>
        <fullName evidence="8">Putative transcription factor WD40-like family</fullName>
    </submittedName>
</protein>
<feature type="region of interest" description="Disordered" evidence="5">
    <location>
        <begin position="1"/>
        <end position="21"/>
    </location>
</feature>
<feature type="region of interest" description="Disordered" evidence="5">
    <location>
        <begin position="101"/>
        <end position="183"/>
    </location>
</feature>
<feature type="domain" description="BEACH-type PH" evidence="7">
    <location>
        <begin position="2086"/>
        <end position="2196"/>
    </location>
</feature>
<feature type="compositionally biased region" description="Basic and acidic residues" evidence="5">
    <location>
        <begin position="121"/>
        <end position="136"/>
    </location>
</feature>
<dbReference type="SUPFAM" id="SSF50978">
    <property type="entry name" value="WD40 repeat-like"/>
    <property type="match status" value="1"/>
</dbReference>
<feature type="repeat" description="WD" evidence="4">
    <location>
        <begin position="2653"/>
        <end position="2694"/>
    </location>
</feature>
<feature type="region of interest" description="Disordered" evidence="5">
    <location>
        <begin position="2699"/>
        <end position="2721"/>
    </location>
</feature>
<dbReference type="Pfam" id="PF02138">
    <property type="entry name" value="Beach"/>
    <property type="match status" value="1"/>
</dbReference>
<dbReference type="Pfam" id="PF20426">
    <property type="entry name" value="NBCH_WD40"/>
    <property type="match status" value="1"/>
</dbReference>
<evidence type="ECO:0000256" key="4">
    <source>
        <dbReference type="PROSITE-ProRule" id="PRU00221"/>
    </source>
</evidence>
<dbReference type="InterPro" id="IPR001680">
    <property type="entry name" value="WD40_rpt"/>
</dbReference>
<accession>A0A6A4R7T8</accession>
<gene>
    <name evidence="8" type="ORF">Lalb_Chr01g0021281</name>
</gene>
<evidence type="ECO:0000259" key="7">
    <source>
        <dbReference type="PROSITE" id="PS51783"/>
    </source>
</evidence>
<dbReference type="InterPro" id="IPR046851">
    <property type="entry name" value="NBCH_WD40"/>
</dbReference>
<feature type="region of interest" description="Disordered" evidence="5">
    <location>
        <begin position="1025"/>
        <end position="1054"/>
    </location>
</feature>
<feature type="compositionally biased region" description="Low complexity" evidence="5">
    <location>
        <begin position="1033"/>
        <end position="1047"/>
    </location>
</feature>
<dbReference type="InterPro" id="IPR013320">
    <property type="entry name" value="ConA-like_dom_sf"/>
</dbReference>
<dbReference type="PANTHER" id="PTHR13743">
    <property type="entry name" value="BEIGE/BEACH-RELATED"/>
    <property type="match status" value="1"/>
</dbReference>
<comment type="caution">
    <text evidence="8">The sequence shown here is derived from an EMBL/GenBank/DDBJ whole genome shotgun (WGS) entry which is preliminary data.</text>
</comment>
<dbReference type="SUPFAM" id="SSF81837">
    <property type="entry name" value="BEACH domain"/>
    <property type="match status" value="1"/>
</dbReference>
<dbReference type="PANTHER" id="PTHR13743:SF157">
    <property type="entry name" value="BEACH DOMAIN-CONTAINING PROTEIN C2"/>
    <property type="match status" value="1"/>
</dbReference>
<organism evidence="8 9">
    <name type="scientific">Lupinus albus</name>
    <name type="common">White lupine</name>
    <name type="synonym">Lupinus termis</name>
    <dbReference type="NCBI Taxonomy" id="3870"/>
    <lineage>
        <taxon>Eukaryota</taxon>
        <taxon>Viridiplantae</taxon>
        <taxon>Streptophyta</taxon>
        <taxon>Embryophyta</taxon>
        <taxon>Tracheophyta</taxon>
        <taxon>Spermatophyta</taxon>
        <taxon>Magnoliopsida</taxon>
        <taxon>eudicotyledons</taxon>
        <taxon>Gunneridae</taxon>
        <taxon>Pentapetalae</taxon>
        <taxon>rosids</taxon>
        <taxon>fabids</taxon>
        <taxon>Fabales</taxon>
        <taxon>Fabaceae</taxon>
        <taxon>Papilionoideae</taxon>
        <taxon>50 kb inversion clade</taxon>
        <taxon>genistoids sensu lato</taxon>
        <taxon>core genistoids</taxon>
        <taxon>Genisteae</taxon>
        <taxon>Lupinus</taxon>
    </lineage>
</organism>
<dbReference type="EMBL" id="WOCE01000001">
    <property type="protein sequence ID" value="KAE9622057.1"/>
    <property type="molecule type" value="Genomic_DNA"/>
</dbReference>
<evidence type="ECO:0000313" key="9">
    <source>
        <dbReference type="Proteomes" id="UP000447434"/>
    </source>
</evidence>
<evidence type="ECO:0000256" key="1">
    <source>
        <dbReference type="ARBA" id="ARBA00022574"/>
    </source>
</evidence>
<evidence type="ECO:0000256" key="3">
    <source>
        <dbReference type="ARBA" id="ARBA00023211"/>
    </source>
</evidence>
<dbReference type="Pfam" id="PF14844">
    <property type="entry name" value="PH_BEACH"/>
    <property type="match status" value="1"/>
</dbReference>
<evidence type="ECO:0000256" key="5">
    <source>
        <dbReference type="SAM" id="MobiDB-lite"/>
    </source>
</evidence>
<dbReference type="PROSITE" id="PS50082">
    <property type="entry name" value="WD_REPEATS_2"/>
    <property type="match status" value="1"/>
</dbReference>
<dbReference type="SMART" id="SM00320">
    <property type="entry name" value="WD40"/>
    <property type="match status" value="3"/>
</dbReference>
<evidence type="ECO:0000313" key="8">
    <source>
        <dbReference type="EMBL" id="KAE9622057.1"/>
    </source>
</evidence>
<dbReference type="Gene3D" id="2.130.10.10">
    <property type="entry name" value="YVTN repeat-like/Quinoprotein amine dehydrogenase"/>
    <property type="match status" value="1"/>
</dbReference>
<proteinExistence type="predicted"/>
<name>A0A6A4R7T8_LUPAL</name>
<dbReference type="InterPro" id="IPR050865">
    <property type="entry name" value="BEACH_Domain"/>
</dbReference>
<keyword evidence="9" id="KW-1185">Reference proteome</keyword>
<reference evidence="9" key="1">
    <citation type="journal article" date="2020" name="Nat. Commun.">
        <title>Genome sequence of the cluster root forming white lupin.</title>
        <authorList>
            <person name="Hufnagel B."/>
            <person name="Marques A."/>
            <person name="Soriano A."/>
            <person name="Marques L."/>
            <person name="Divol F."/>
            <person name="Doumas P."/>
            <person name="Sallet E."/>
            <person name="Mancinotti D."/>
            <person name="Carrere S."/>
            <person name="Marande W."/>
            <person name="Arribat S."/>
            <person name="Keller J."/>
            <person name="Huneau C."/>
            <person name="Blein T."/>
            <person name="Aime D."/>
            <person name="Laguerre M."/>
            <person name="Taylor J."/>
            <person name="Schubert V."/>
            <person name="Nelson M."/>
            <person name="Geu-Flores F."/>
            <person name="Crespi M."/>
            <person name="Gallardo-Guerrero K."/>
            <person name="Delaux P.-M."/>
            <person name="Salse J."/>
            <person name="Berges H."/>
            <person name="Guyot R."/>
            <person name="Gouzy J."/>
            <person name="Peret B."/>
        </authorList>
    </citation>
    <scope>NUCLEOTIDE SEQUENCE [LARGE SCALE GENOMIC DNA]</scope>
    <source>
        <strain evidence="9">cv. Amiga</strain>
    </source>
</reference>
<dbReference type="CDD" id="cd01201">
    <property type="entry name" value="PH_BEACH"/>
    <property type="match status" value="1"/>
</dbReference>
<feature type="compositionally biased region" description="Polar residues" evidence="5">
    <location>
        <begin position="152"/>
        <end position="168"/>
    </location>
</feature>
<feature type="compositionally biased region" description="Polar residues" evidence="5">
    <location>
        <begin position="101"/>
        <end position="118"/>
    </location>
</feature>
<feature type="domain" description="BEACH" evidence="6">
    <location>
        <begin position="2211"/>
        <end position="2500"/>
    </location>
</feature>
<evidence type="ECO:0000256" key="2">
    <source>
        <dbReference type="ARBA" id="ARBA00022737"/>
    </source>
</evidence>
<dbReference type="Proteomes" id="UP000447434">
    <property type="component" value="Chromosome 1"/>
</dbReference>
<dbReference type="Pfam" id="PF15787">
    <property type="entry name" value="DUF4704"/>
    <property type="match status" value="2"/>
</dbReference>
<dbReference type="InterPro" id="IPR023362">
    <property type="entry name" value="PH-BEACH_dom"/>
</dbReference>
<dbReference type="Gene3D" id="2.30.29.30">
    <property type="entry name" value="Pleckstrin-homology domain (PH domain)/Phosphotyrosine-binding domain (PTB)"/>
    <property type="match status" value="1"/>
</dbReference>
<dbReference type="InterPro" id="IPR011993">
    <property type="entry name" value="PH-like_dom_sf"/>
</dbReference>
<dbReference type="FunFam" id="1.10.1540.10:FF:000001">
    <property type="entry name" value="neurobeachin isoform X1"/>
    <property type="match status" value="1"/>
</dbReference>
<feature type="region of interest" description="Disordered" evidence="5">
    <location>
        <begin position="1397"/>
        <end position="1416"/>
    </location>
</feature>